<evidence type="ECO:0000313" key="2">
    <source>
        <dbReference type="Proteomes" id="UP000005206"/>
    </source>
</evidence>
<dbReference type="InParanoid" id="C7YT52"/>
<dbReference type="RefSeq" id="XP_003051063.1">
    <property type="nucleotide sequence ID" value="XM_003051017.1"/>
</dbReference>
<keyword evidence="2" id="KW-1185">Reference proteome</keyword>
<dbReference type="Proteomes" id="UP000005206">
    <property type="component" value="Chromosome 5"/>
</dbReference>
<dbReference type="KEGG" id="nhe:NECHADRAFT_80952"/>
<reference evidence="1 2" key="1">
    <citation type="journal article" date="2009" name="PLoS Genet.">
        <title>The genome of Nectria haematococca: contribution of supernumerary chromosomes to gene expansion.</title>
        <authorList>
            <person name="Coleman J.J."/>
            <person name="Rounsley S.D."/>
            <person name="Rodriguez-Carres M."/>
            <person name="Kuo A."/>
            <person name="Wasmann C.C."/>
            <person name="Grimwood J."/>
            <person name="Schmutz J."/>
            <person name="Taga M."/>
            <person name="White G.J."/>
            <person name="Zhou S."/>
            <person name="Schwartz D.C."/>
            <person name="Freitag M."/>
            <person name="Ma L.J."/>
            <person name="Danchin E.G."/>
            <person name="Henrissat B."/>
            <person name="Coutinho P.M."/>
            <person name="Nelson D.R."/>
            <person name="Straney D."/>
            <person name="Napoli C.A."/>
            <person name="Barker B.M."/>
            <person name="Gribskov M."/>
            <person name="Rep M."/>
            <person name="Kroken S."/>
            <person name="Molnar I."/>
            <person name="Rensing C."/>
            <person name="Kennell J.C."/>
            <person name="Zamora J."/>
            <person name="Farman M.L."/>
            <person name="Selker E.U."/>
            <person name="Salamov A."/>
            <person name="Shapiro H."/>
            <person name="Pangilinan J."/>
            <person name="Lindquist E."/>
            <person name="Lamers C."/>
            <person name="Grigoriev I.V."/>
            <person name="Geiser D.M."/>
            <person name="Covert S.F."/>
            <person name="Temporini E."/>
            <person name="Vanetten H.D."/>
        </authorList>
    </citation>
    <scope>NUCLEOTIDE SEQUENCE [LARGE SCALE GENOMIC DNA]</scope>
    <source>
        <strain evidence="2">ATCC MYA-4622 / CBS 123669 / FGSC 9596 / NRRL 45880 / 77-13-4</strain>
    </source>
</reference>
<dbReference type="OrthoDB" id="5042379at2759"/>
<gene>
    <name evidence="1" type="ORF">NECHADRAFT_80952</name>
</gene>
<accession>C7YT52</accession>
<dbReference type="GeneID" id="9668476"/>
<name>C7YT52_FUSV7</name>
<evidence type="ECO:0000313" key="1">
    <source>
        <dbReference type="EMBL" id="EEU45350.1"/>
    </source>
</evidence>
<organism evidence="1 2">
    <name type="scientific">Fusarium vanettenii (strain ATCC MYA-4622 / CBS 123669 / FGSC 9596 / NRRL 45880 / 77-13-4)</name>
    <name type="common">Fusarium solani subsp. pisi</name>
    <dbReference type="NCBI Taxonomy" id="660122"/>
    <lineage>
        <taxon>Eukaryota</taxon>
        <taxon>Fungi</taxon>
        <taxon>Dikarya</taxon>
        <taxon>Ascomycota</taxon>
        <taxon>Pezizomycotina</taxon>
        <taxon>Sordariomycetes</taxon>
        <taxon>Hypocreomycetidae</taxon>
        <taxon>Hypocreales</taxon>
        <taxon>Nectriaceae</taxon>
        <taxon>Fusarium</taxon>
        <taxon>Fusarium solani species complex</taxon>
        <taxon>Fusarium vanettenii</taxon>
    </lineage>
</organism>
<dbReference type="EMBL" id="GG698899">
    <property type="protein sequence ID" value="EEU45350.1"/>
    <property type="molecule type" value="Genomic_DNA"/>
</dbReference>
<dbReference type="AlphaFoldDB" id="C7YT52"/>
<proteinExistence type="predicted"/>
<protein>
    <submittedName>
        <fullName evidence="1">Uncharacterized protein</fullName>
    </submittedName>
</protein>
<dbReference type="HOGENOM" id="CLU_598633_0_0_1"/>
<dbReference type="VEuPathDB" id="FungiDB:NECHADRAFT_80952"/>
<sequence length="457" mass="52577">MPIFFNQTRVPPHYDFDSPAHPGERFPVRWIGNEPDASERREYIRAYCEWMSPNEMHRYGELRDYADRAITLALKKAQWKEVPGKFFAYMSDMITWKCFFERSRPNEPEWPWKKLLCPDPSDVVMSHCYDRLRLEDDSALEPPHPVPAPAPVPELVLEPVAQPKPAARSFLQVAIPELLSPRSTLLTRSKELEELYNGIDDIRATSGLTVPFKAAQIFDRVQGHLLKEMNECGVTYTEKRFTTPPMNPVPLDDFELDQLKHNKARKKHQESTLNLLSPPKDLRHTRKENRMHRNRSVSTGAESSLFVADDESISTSHMQHLGLKRLRSDTPTPEPNAALGQEHHPMAGFMKTLYAISKHLRLDVEGEVGIMTLISLLMPDRADGAQSRRLHDLVNRDTDWICFKTLLEKDLTGCSTEELERTGCAKHDGDCHNFLRLVSLGHRGREMQFKTIRHESN</sequence>